<proteinExistence type="predicted"/>
<accession>A0A1J9NZ73</accession>
<dbReference type="OrthoDB" id="2663223at2759"/>
<comment type="caution">
    <text evidence="2">The sequence shown here is derived from an EMBL/GenBank/DDBJ whole genome shotgun (WGS) entry which is preliminary data.</text>
</comment>
<evidence type="ECO:0000256" key="1">
    <source>
        <dbReference type="SAM" id="MobiDB-lite"/>
    </source>
</evidence>
<reference evidence="2 3" key="1">
    <citation type="submission" date="2015-08" db="EMBL/GenBank/DDBJ databases">
        <title>Emmonsia species relationships and genome sequence.</title>
        <authorList>
            <person name="Cuomo C.A."/>
            <person name="Schwartz I.S."/>
            <person name="Kenyon C."/>
            <person name="De Hoog G.S."/>
            <person name="Govender N.P."/>
            <person name="Botha A."/>
            <person name="Moreno L."/>
            <person name="De Vries M."/>
            <person name="Munoz J.F."/>
            <person name="Stielow J.B."/>
        </authorList>
    </citation>
    <scope>NUCLEOTIDE SEQUENCE [LARGE SCALE GENOMIC DNA]</scope>
    <source>
        <strain evidence="2 3">EI222</strain>
    </source>
</reference>
<evidence type="ECO:0000313" key="2">
    <source>
        <dbReference type="EMBL" id="OJD09416.1"/>
    </source>
</evidence>
<name>A0A1J9NZ73_9EURO</name>
<organism evidence="2 3">
    <name type="scientific">Blastomyces percursus</name>
    <dbReference type="NCBI Taxonomy" id="1658174"/>
    <lineage>
        <taxon>Eukaryota</taxon>
        <taxon>Fungi</taxon>
        <taxon>Dikarya</taxon>
        <taxon>Ascomycota</taxon>
        <taxon>Pezizomycotina</taxon>
        <taxon>Eurotiomycetes</taxon>
        <taxon>Eurotiomycetidae</taxon>
        <taxon>Onygenales</taxon>
        <taxon>Ajellomycetaceae</taxon>
        <taxon>Blastomyces</taxon>
    </lineage>
</organism>
<dbReference type="VEuPathDB" id="FungiDB:ACJ73_10335"/>
<feature type="region of interest" description="Disordered" evidence="1">
    <location>
        <begin position="232"/>
        <end position="260"/>
    </location>
</feature>
<dbReference type="STRING" id="1658174.A0A1J9NZ73"/>
<feature type="non-terminal residue" evidence="2">
    <location>
        <position position="260"/>
    </location>
</feature>
<gene>
    <name evidence="2" type="ORF">ACJ73_10335</name>
</gene>
<dbReference type="Proteomes" id="UP000242791">
    <property type="component" value="Unassembled WGS sequence"/>
</dbReference>
<dbReference type="EMBL" id="LGTZ01003758">
    <property type="protein sequence ID" value="OJD09416.1"/>
    <property type="molecule type" value="Genomic_DNA"/>
</dbReference>
<sequence>MAELRNLVILSSYLDWDEWLMQIKSRARQRNVWGYIDPDVDNPPISTPPKEPELNISVDDNQAKLKLDFEWKRYVMADRKYEETEKNLNLIADLIQTTVAPAIYFAVRAKTVREQLVQLKKDHDPTDASRGETIRTNYERLQTAPRGTDLDKWVYEWRKQKELIQRQRPELTEANVTLDFIRAVRQLDSGWALHWSTKIRTENPSFHTVTQDLLEHVRMLYPAGQIPSAAAFSTPQAPTLGGNTPDGKPHGQSKGGKPKC</sequence>
<keyword evidence="3" id="KW-1185">Reference proteome</keyword>
<evidence type="ECO:0000313" key="3">
    <source>
        <dbReference type="Proteomes" id="UP000242791"/>
    </source>
</evidence>
<dbReference type="AlphaFoldDB" id="A0A1J9NZ73"/>
<protein>
    <submittedName>
        <fullName evidence="2">Uncharacterized protein</fullName>
    </submittedName>
</protein>